<dbReference type="InterPro" id="IPR010730">
    <property type="entry name" value="HET"/>
</dbReference>
<dbReference type="PANTHER" id="PTHR33112">
    <property type="entry name" value="DOMAIN PROTEIN, PUTATIVE-RELATED"/>
    <property type="match status" value="1"/>
</dbReference>
<protein>
    <submittedName>
        <fullName evidence="3">HET-domain-containing protein</fullName>
    </submittedName>
</protein>
<comment type="caution">
    <text evidence="3">The sequence shown here is derived from an EMBL/GenBank/DDBJ whole genome shotgun (WGS) entry which is preliminary data.</text>
</comment>
<reference evidence="3 4" key="1">
    <citation type="journal article" date="2024" name="J. Plant Pathol.">
        <title>Sequence and assembly of the genome of Seiridium unicorne, isolate CBS 538.82, causal agent of cypress canker disease.</title>
        <authorList>
            <person name="Scali E."/>
            <person name="Rocca G.D."/>
            <person name="Danti R."/>
            <person name="Garbelotto M."/>
            <person name="Barberini S."/>
            <person name="Baroncelli R."/>
            <person name="Emiliani G."/>
        </authorList>
    </citation>
    <scope>NUCLEOTIDE SEQUENCE [LARGE SCALE GENOMIC DNA]</scope>
    <source>
        <strain evidence="3 4">BM-138-508</strain>
    </source>
</reference>
<evidence type="ECO:0000313" key="3">
    <source>
        <dbReference type="EMBL" id="KAK9419949.1"/>
    </source>
</evidence>
<evidence type="ECO:0000259" key="2">
    <source>
        <dbReference type="Pfam" id="PF06985"/>
    </source>
</evidence>
<name>A0ABR2UZI3_9PEZI</name>
<dbReference type="PANTHER" id="PTHR33112:SF1">
    <property type="entry name" value="HETEROKARYON INCOMPATIBILITY DOMAIN-CONTAINING PROTEIN"/>
    <property type="match status" value="1"/>
</dbReference>
<organism evidence="3 4">
    <name type="scientific">Seiridium unicorne</name>
    <dbReference type="NCBI Taxonomy" id="138068"/>
    <lineage>
        <taxon>Eukaryota</taxon>
        <taxon>Fungi</taxon>
        <taxon>Dikarya</taxon>
        <taxon>Ascomycota</taxon>
        <taxon>Pezizomycotina</taxon>
        <taxon>Sordariomycetes</taxon>
        <taxon>Xylariomycetidae</taxon>
        <taxon>Amphisphaeriales</taxon>
        <taxon>Sporocadaceae</taxon>
        <taxon>Seiridium</taxon>
    </lineage>
</organism>
<dbReference type="EMBL" id="JARVKF010000279">
    <property type="protein sequence ID" value="KAK9419949.1"/>
    <property type="molecule type" value="Genomic_DNA"/>
</dbReference>
<proteinExistence type="predicted"/>
<evidence type="ECO:0000313" key="4">
    <source>
        <dbReference type="Proteomes" id="UP001408356"/>
    </source>
</evidence>
<accession>A0ABR2UZI3</accession>
<keyword evidence="4" id="KW-1185">Reference proteome</keyword>
<sequence length="815" mass="91937">MSNQLPSLWGQGPYNGFRPVANTPAGGQSLCLTCSKLDLDRVLSMPQSTSIRYSQYTQFKFFAWENSTHWSRSCPLCAIFRQASGNHDHDIRTPYALRMVARSLMNAHDWGTPEIDHVVVKRAGPPVELDRETLRNRELGLLYLAVTKDHEQDECSTAELTADVRLNGMISWCYTDGRGNEGRGRVLDHQQADVALIRNWLEYCEKHHRQCRTHGTRGTVDHFQLIDCTTDSIVVAPIESEYVALSYVWGRGQPSGTDVLGRKLLVDRLPKTVSDAILATRQLGIQYLWVDRYCIPDDPRIKHAQISRMDIIYQNACATLVAAGGDASHGLPGIGNVSRIKQTSVQLGNITLFTTLPHPHTLIKRSSWMTRGWTYQEAILSRRRIFFTDEQVYFECNGMQCLEALPPALDDWHTDDKSSFLNLVDRSIFTIPTSSVGLTSLWLFTSDYARRKLSFDMDSLNGFLGVLAYFETLNPSFRCWWGLPFTTEFDLHSRPFAGDYVRLTRARAHHGDAFHEAQLPGREEAETTIEPQPSNPPEGKSWRPEHCFMNSLLWTHSRDNNKRRFDFPSWTWVGWEGPVSKLSSISNYYGCTCDPHQRVPRIIGAIMPQEKRIAPWTEIVSLLSSRRVPLTPQPRDIFLEAITVPVKVVKISNPRDKNRLMSDGYYIARDLGKVTLRDVRIDDCTVFAHLNLDSESEAMEQKPENDAIGCMGIVLGCGGNIGLLVVKPAKGGGCQRLGVVNISHGSEFQGELAEITTLMADGESCPLMKHWYSGSTYSSANCWVGDIGRTVAVSPKDTTIKDWKFDEMVLQSILR</sequence>
<dbReference type="Pfam" id="PF06985">
    <property type="entry name" value="HET"/>
    <property type="match status" value="1"/>
</dbReference>
<evidence type="ECO:0000256" key="1">
    <source>
        <dbReference type="SAM" id="MobiDB-lite"/>
    </source>
</evidence>
<gene>
    <name evidence="3" type="ORF">SUNI508_06955</name>
</gene>
<dbReference type="Proteomes" id="UP001408356">
    <property type="component" value="Unassembled WGS sequence"/>
</dbReference>
<feature type="region of interest" description="Disordered" evidence="1">
    <location>
        <begin position="521"/>
        <end position="543"/>
    </location>
</feature>
<feature type="domain" description="Heterokaryon incompatibility" evidence="2">
    <location>
        <begin position="242"/>
        <end position="377"/>
    </location>
</feature>